<name>A0A6G4UZL7_9ACTN</name>
<evidence type="ECO:0000313" key="1">
    <source>
        <dbReference type="EMBL" id="NGO07073.1"/>
    </source>
</evidence>
<dbReference type="AlphaFoldDB" id="A0A6G4UZL7"/>
<sequence>MSHFTTMTTQITDPDALRAALADVGYDDVEVHDAAQPLYGYQGDRRSDRAHVIVRRAHIGRASNDIGFLHQEDGHYLAVISEYDRRKHDETWLGKVTARHAYHLTSSTLAAQGFDLTEETTERDGTIRMVLRRFQ</sequence>
<dbReference type="RefSeq" id="WP_165254992.1">
    <property type="nucleotide sequence ID" value="NZ_JAAKZY010000010.1"/>
</dbReference>
<keyword evidence="2" id="KW-1185">Reference proteome</keyword>
<accession>A0A6G4UZL7</accession>
<dbReference type="Proteomes" id="UP000472335">
    <property type="component" value="Unassembled WGS sequence"/>
</dbReference>
<dbReference type="Pfam" id="PF06868">
    <property type="entry name" value="DUF1257"/>
    <property type="match status" value="1"/>
</dbReference>
<comment type="caution">
    <text evidence="1">The sequence shown here is derived from an EMBL/GenBank/DDBJ whole genome shotgun (WGS) entry which is preliminary data.</text>
</comment>
<gene>
    <name evidence="1" type="ORF">G5C60_05240</name>
</gene>
<reference evidence="1 2" key="1">
    <citation type="submission" date="2020-02" db="EMBL/GenBank/DDBJ databases">
        <title>Whole-genome analyses of novel actinobacteria.</title>
        <authorList>
            <person name="Sahin N."/>
            <person name="Gencbay T."/>
        </authorList>
    </citation>
    <scope>NUCLEOTIDE SEQUENCE [LARGE SCALE GENOMIC DNA]</scope>
    <source>
        <strain evidence="1 2">HC44</strain>
    </source>
</reference>
<proteinExistence type="predicted"/>
<evidence type="ECO:0000313" key="2">
    <source>
        <dbReference type="Proteomes" id="UP000472335"/>
    </source>
</evidence>
<dbReference type="PANTHER" id="PTHR39638">
    <property type="entry name" value="YCF35"/>
    <property type="match status" value="1"/>
</dbReference>
<organism evidence="1 2">
    <name type="scientific">Streptomyces scabichelini</name>
    <dbReference type="NCBI Taxonomy" id="2711217"/>
    <lineage>
        <taxon>Bacteria</taxon>
        <taxon>Bacillati</taxon>
        <taxon>Actinomycetota</taxon>
        <taxon>Actinomycetes</taxon>
        <taxon>Kitasatosporales</taxon>
        <taxon>Streptomycetaceae</taxon>
        <taxon>Streptomyces</taxon>
    </lineage>
</organism>
<dbReference type="EMBL" id="JAAKZY010000010">
    <property type="protein sequence ID" value="NGO07073.1"/>
    <property type="molecule type" value="Genomic_DNA"/>
</dbReference>
<protein>
    <submittedName>
        <fullName evidence="1">DUF1257 domain-containing protein</fullName>
    </submittedName>
</protein>
<dbReference type="PANTHER" id="PTHR39638:SF2">
    <property type="entry name" value="YCF35"/>
    <property type="match status" value="1"/>
</dbReference>
<dbReference type="InterPro" id="IPR009666">
    <property type="entry name" value="Uncharacterised_Ycf35"/>
</dbReference>